<evidence type="ECO:0000259" key="2">
    <source>
        <dbReference type="Pfam" id="PF20681"/>
    </source>
</evidence>
<evidence type="ECO:0000313" key="5">
    <source>
        <dbReference type="EMBL" id="KAG3210320.1"/>
    </source>
</evidence>
<feature type="region of interest" description="Disordered" evidence="1">
    <location>
        <begin position="113"/>
        <end position="180"/>
    </location>
</feature>
<proteinExistence type="predicted"/>
<dbReference type="Proteomes" id="UP000774804">
    <property type="component" value="Unassembled WGS sequence"/>
</dbReference>
<feature type="compositionally biased region" description="Pro residues" evidence="1">
    <location>
        <begin position="143"/>
        <end position="153"/>
    </location>
</feature>
<organism evidence="3 6">
    <name type="scientific">Phytophthora cactorum</name>
    <dbReference type="NCBI Taxonomy" id="29920"/>
    <lineage>
        <taxon>Eukaryota</taxon>
        <taxon>Sar</taxon>
        <taxon>Stramenopiles</taxon>
        <taxon>Oomycota</taxon>
        <taxon>Peronosporomycetes</taxon>
        <taxon>Peronosporales</taxon>
        <taxon>Peronosporaceae</taxon>
        <taxon>Phytophthora</taxon>
    </lineage>
</organism>
<feature type="compositionally biased region" description="Basic and acidic residues" evidence="1">
    <location>
        <begin position="113"/>
        <end position="122"/>
    </location>
</feature>
<dbReference type="PANTHER" id="PTHR34409">
    <property type="entry name" value="SET DOMAIN-CONTAINING PROTEIN"/>
    <property type="match status" value="1"/>
</dbReference>
<sequence length="403" mass="44118">MGKPNGSANYSLPEMHHMQDIVKRILPQGKYHWDTVTARYNATRENNWPERDIDSLRRKYKALYGTRKPTDNPNIPGHARLTKAMKKLIDDASSVFLASDAEGESEEDVIDFRVSRGGRSDRSGTSSGESAELYAGGDRALSPVPPNRPPPPLRAYQSGGASPHFTRSSEEIPGGGTDLSGLELAEASNVVAATSPLLANEEVTDSEEVVLRRSRRNKSKPAPAIRPPPKTAKAGKAISASSGSLATVSAGAREKLRYPGLAGSSDGLGGVNLAAMRDASKMRTYNEFEEESYTKQKRIKAEKAAADLKRKLACATQGSADSSSELVKTIMVLRANTDREDRARGGSRGQASCRTRRREERREERKAAEERRRIDRDESRAHMREMMMMLPAIQNAKAPSVDI</sequence>
<feature type="compositionally biased region" description="Basic and acidic residues" evidence="1">
    <location>
        <begin position="357"/>
        <end position="382"/>
    </location>
</feature>
<dbReference type="EMBL" id="RCMV01001111">
    <property type="protein sequence ID" value="KAG3210320.1"/>
    <property type="molecule type" value="Genomic_DNA"/>
</dbReference>
<name>A0A8T1B0Y4_9STRA</name>
<protein>
    <recommendedName>
        <fullName evidence="2">DUF6818 domain-containing protein</fullName>
    </recommendedName>
</protein>
<evidence type="ECO:0000313" key="6">
    <source>
        <dbReference type="Proteomes" id="UP000774804"/>
    </source>
</evidence>
<reference evidence="3" key="1">
    <citation type="submission" date="2018-10" db="EMBL/GenBank/DDBJ databases">
        <title>Effector identification in a new, highly contiguous assembly of the strawberry crown rot pathogen Phytophthora cactorum.</title>
        <authorList>
            <person name="Armitage A.D."/>
            <person name="Nellist C.F."/>
            <person name="Bates H."/>
            <person name="Vickerstaff R.J."/>
            <person name="Harrison R.J."/>
        </authorList>
    </citation>
    <scope>NUCLEOTIDE SEQUENCE</scope>
    <source>
        <strain evidence="3">4032</strain>
        <strain evidence="4">P415</strain>
        <strain evidence="5">P421</strain>
    </source>
</reference>
<dbReference type="Proteomes" id="UP000760860">
    <property type="component" value="Unassembled WGS sequence"/>
</dbReference>
<feature type="region of interest" description="Disordered" evidence="1">
    <location>
        <begin position="204"/>
        <end position="246"/>
    </location>
</feature>
<dbReference type="Proteomes" id="UP000697107">
    <property type="component" value="Unassembled WGS sequence"/>
</dbReference>
<feature type="compositionally biased region" description="Low complexity" evidence="1">
    <location>
        <begin position="232"/>
        <end position="244"/>
    </location>
</feature>
<dbReference type="Pfam" id="PF20681">
    <property type="entry name" value="DUF6818"/>
    <property type="match status" value="1"/>
</dbReference>
<dbReference type="VEuPathDB" id="FungiDB:PC110_g10621"/>
<evidence type="ECO:0000256" key="1">
    <source>
        <dbReference type="SAM" id="MobiDB-lite"/>
    </source>
</evidence>
<dbReference type="EMBL" id="RCMI01001089">
    <property type="protein sequence ID" value="KAG2890970.1"/>
    <property type="molecule type" value="Genomic_DNA"/>
</dbReference>
<dbReference type="AlphaFoldDB" id="A0A8T1B0Y4"/>
<dbReference type="PANTHER" id="PTHR34409:SF1">
    <property type="entry name" value="MYB-LIKE DOMAIN-CONTAINING PROTEIN"/>
    <property type="match status" value="1"/>
</dbReference>
<gene>
    <name evidence="3" type="ORF">PC115_g19352</name>
    <name evidence="4" type="ORF">PC118_g18243</name>
    <name evidence="5" type="ORF">PC129_g18682</name>
</gene>
<dbReference type="InterPro" id="IPR049203">
    <property type="entry name" value="DUF6818"/>
</dbReference>
<evidence type="ECO:0000313" key="4">
    <source>
        <dbReference type="EMBL" id="KAG2968065.1"/>
    </source>
</evidence>
<feature type="region of interest" description="Disordered" evidence="1">
    <location>
        <begin position="338"/>
        <end position="382"/>
    </location>
</feature>
<accession>A0A8T1B0Y4</accession>
<dbReference type="EMBL" id="RCML01000888">
    <property type="protein sequence ID" value="KAG2968065.1"/>
    <property type="molecule type" value="Genomic_DNA"/>
</dbReference>
<evidence type="ECO:0000313" key="3">
    <source>
        <dbReference type="EMBL" id="KAG2890970.1"/>
    </source>
</evidence>
<comment type="caution">
    <text evidence="3">The sequence shown here is derived from an EMBL/GenBank/DDBJ whole genome shotgun (WGS) entry which is preliminary data.</text>
</comment>
<feature type="domain" description="DUF6818" evidence="2">
    <location>
        <begin position="27"/>
        <end position="107"/>
    </location>
</feature>